<keyword evidence="2" id="KW-1185">Reference proteome</keyword>
<evidence type="ECO:0000313" key="2">
    <source>
        <dbReference type="Proteomes" id="UP000187085"/>
    </source>
</evidence>
<dbReference type="STRING" id="554083.BKD30_08145"/>
<evidence type="ECO:0000313" key="1">
    <source>
        <dbReference type="EMBL" id="OMH24539.1"/>
    </source>
</evidence>
<name>A0A1R1LAK2_9MICC</name>
<organism evidence="1 2">
    <name type="scientific">Tersicoccus phoenicis</name>
    <dbReference type="NCBI Taxonomy" id="554083"/>
    <lineage>
        <taxon>Bacteria</taxon>
        <taxon>Bacillati</taxon>
        <taxon>Actinomycetota</taxon>
        <taxon>Actinomycetes</taxon>
        <taxon>Micrococcales</taxon>
        <taxon>Micrococcaceae</taxon>
        <taxon>Tersicoccus</taxon>
    </lineage>
</organism>
<gene>
    <name evidence="1" type="ORF">BKD30_08145</name>
</gene>
<reference evidence="1 2" key="1">
    <citation type="submission" date="2016-12" db="EMBL/GenBank/DDBJ databases">
        <title>Draft genome of Tersicoccus phoenicis 1P05MA.</title>
        <authorList>
            <person name="Nakajima Y."/>
            <person name="Yoshizawa S."/>
            <person name="Nakamura K."/>
            <person name="Ogura Y."/>
            <person name="Hayashi T."/>
            <person name="Kogure K."/>
        </authorList>
    </citation>
    <scope>NUCLEOTIDE SEQUENCE [LARGE SCALE GENOMIC DNA]</scope>
    <source>
        <strain evidence="1 2">1p05MA</strain>
    </source>
</reference>
<dbReference type="AlphaFoldDB" id="A0A1R1LAK2"/>
<dbReference type="Proteomes" id="UP000187085">
    <property type="component" value="Unassembled WGS sequence"/>
</dbReference>
<proteinExistence type="predicted"/>
<comment type="caution">
    <text evidence="1">The sequence shown here is derived from an EMBL/GenBank/DDBJ whole genome shotgun (WGS) entry which is preliminary data.</text>
</comment>
<protein>
    <submittedName>
        <fullName evidence="1">Uncharacterized protein</fullName>
    </submittedName>
</protein>
<dbReference type="RefSeq" id="WP_076703882.1">
    <property type="nucleotide sequence ID" value="NZ_MRDE01000053.1"/>
</dbReference>
<accession>A0A1R1LAK2</accession>
<sequence>MIITWGSEYIGHVGFTANPEDYDAEPPIRSLWFDAGPVAMNADREAVALALTFGRYASGRFQVVHKFSPVVAHAIEASMQPVWTTPSPIEYYPKALPIGSRTLDVHWTDEPAPSLNLGNEAQLAIQRSDRSAGSMRGLNRMTLSSNAWLHADTRGSELVQIFPLIAVAVLFAEDLNADVLRIRGQFDESSDEWINLVRLLATARLGITQVPA</sequence>
<dbReference type="EMBL" id="MRDE01000053">
    <property type="protein sequence ID" value="OMH24539.1"/>
    <property type="molecule type" value="Genomic_DNA"/>
</dbReference>
<dbReference type="OrthoDB" id="4964594at2"/>